<dbReference type="PROSITE" id="PS50048">
    <property type="entry name" value="ZN2_CY6_FUNGAL_2"/>
    <property type="match status" value="1"/>
</dbReference>
<dbReference type="AlphaFoldDB" id="A0A319EEY8"/>
<dbReference type="InterPro" id="IPR053187">
    <property type="entry name" value="Notoamide_regulator"/>
</dbReference>
<dbReference type="OrthoDB" id="426882at2759"/>
<evidence type="ECO:0000313" key="6">
    <source>
        <dbReference type="EMBL" id="PYI08856.1"/>
    </source>
</evidence>
<dbReference type="InterPro" id="IPR036864">
    <property type="entry name" value="Zn2-C6_fun-type_DNA-bd_sf"/>
</dbReference>
<keyword evidence="1" id="KW-0805">Transcription regulation</keyword>
<name>A0A319EEY8_ASPSB</name>
<evidence type="ECO:0000256" key="2">
    <source>
        <dbReference type="ARBA" id="ARBA00023125"/>
    </source>
</evidence>
<evidence type="ECO:0000256" key="3">
    <source>
        <dbReference type="ARBA" id="ARBA00023163"/>
    </source>
</evidence>
<keyword evidence="2" id="KW-0238">DNA-binding</keyword>
<dbReference type="CDD" id="cd12148">
    <property type="entry name" value="fungal_TF_MHR"/>
    <property type="match status" value="1"/>
</dbReference>
<evidence type="ECO:0000256" key="1">
    <source>
        <dbReference type="ARBA" id="ARBA00023015"/>
    </source>
</evidence>
<dbReference type="Gene3D" id="4.10.240.10">
    <property type="entry name" value="Zn(2)-C6 fungal-type DNA-binding domain"/>
    <property type="match status" value="1"/>
</dbReference>
<evidence type="ECO:0000259" key="5">
    <source>
        <dbReference type="PROSITE" id="PS50048"/>
    </source>
</evidence>
<dbReference type="EMBL" id="KZ826332">
    <property type="protein sequence ID" value="PYI08856.1"/>
    <property type="molecule type" value="Genomic_DNA"/>
</dbReference>
<reference evidence="6 7" key="1">
    <citation type="submission" date="2018-02" db="EMBL/GenBank/DDBJ databases">
        <title>The genomes of Aspergillus section Nigri reveals drivers in fungal speciation.</title>
        <authorList>
            <consortium name="DOE Joint Genome Institute"/>
            <person name="Vesth T.C."/>
            <person name="Nybo J."/>
            <person name="Theobald S."/>
            <person name="Brandl J."/>
            <person name="Frisvad J.C."/>
            <person name="Nielsen K.F."/>
            <person name="Lyhne E.K."/>
            <person name="Kogle M.E."/>
            <person name="Kuo A."/>
            <person name="Riley R."/>
            <person name="Clum A."/>
            <person name="Nolan M."/>
            <person name="Lipzen A."/>
            <person name="Salamov A."/>
            <person name="Henrissat B."/>
            <person name="Wiebenga A."/>
            <person name="De vries R.P."/>
            <person name="Grigoriev I.V."/>
            <person name="Mortensen U.H."/>
            <person name="Andersen M.R."/>
            <person name="Baker S.E."/>
        </authorList>
    </citation>
    <scope>NUCLEOTIDE SEQUENCE [LARGE SCALE GENOMIC DNA]</scope>
    <source>
        <strain evidence="6 7">CBS 121057</strain>
    </source>
</reference>
<sequence length="644" mass="73081">MRSAKMMIPRVHPRATISSTRSCAIQACDPCRKRKAKCNGTKSCLSCGGLEIDCTYTELKHPRETVLLRSRVQRLERMIKLILSRTSPSSSAATVQECNLDILPLVIGTIRSSASVHDAATRLNKQLPLHRHQMTLEKVQLAWMTRLSGQADLIEQEAPYRVHTTKLWSSLAGDAAASHLFSLFFVWDNPTWRVLEPRLFLHSFTTGDTSFCSSLLVHTILFYACYFSYDMEKPWDRHEDRDTARQLFRVIEKLWDRDKARICVPTMQSSLILGVFFCGTGKDTLGLRYIQYGAMVALRLGLHTSSAEAFRGNLRAHKIIACAVYDMESLWVQMSERPSVWLGPPEVFMDEAEATAADLGEQWTPYPFTTPVYRPYTNTSTWARRYLLIIVNEVAQLSLNLGSLVDLSIWQRGAALYKRLDTFKRTLPSVLEVETNKSPHNLCLHLYYHMAAVNLCGLFISRQSISRKDTLAGLTNFDPHRVLGGAMDSMGALILLYRACHGWKSIPVVMTHYFLVVGIHAASHLEYPKWREILVASVAGLWHMSLTWRLARAFLRTIELVLNLNANTAYIPKEAQSILREHREKVWMRSEVEQLAANYVIHHYPNLNPEAAGSSHSGSGRFHGETLKRVIRAFDRLSTDGSEV</sequence>
<dbReference type="Proteomes" id="UP000248423">
    <property type="component" value="Unassembled WGS sequence"/>
</dbReference>
<dbReference type="GO" id="GO:0009893">
    <property type="term" value="P:positive regulation of metabolic process"/>
    <property type="evidence" value="ECO:0007669"/>
    <property type="project" value="UniProtKB-ARBA"/>
</dbReference>
<dbReference type="STRING" id="1448318.A0A319EEY8"/>
<feature type="domain" description="Zn(2)-C6 fungal-type" evidence="5">
    <location>
        <begin position="27"/>
        <end position="56"/>
    </location>
</feature>
<proteinExistence type="predicted"/>
<dbReference type="PANTHER" id="PTHR47256">
    <property type="entry name" value="ZN(II)2CYS6 TRANSCRIPTION FACTOR (EUROFUNG)-RELATED"/>
    <property type="match status" value="1"/>
</dbReference>
<dbReference type="GO" id="GO:0000981">
    <property type="term" value="F:DNA-binding transcription factor activity, RNA polymerase II-specific"/>
    <property type="evidence" value="ECO:0007669"/>
    <property type="project" value="InterPro"/>
</dbReference>
<dbReference type="InterPro" id="IPR001138">
    <property type="entry name" value="Zn2Cys6_DnaBD"/>
</dbReference>
<dbReference type="SUPFAM" id="SSF57701">
    <property type="entry name" value="Zn2/Cys6 DNA-binding domain"/>
    <property type="match status" value="1"/>
</dbReference>
<dbReference type="PANTHER" id="PTHR47256:SF3">
    <property type="entry name" value="ZN(II)2CYS6 TRANSCRIPTION FACTOR (EUROFUNG)"/>
    <property type="match status" value="1"/>
</dbReference>
<protein>
    <recommendedName>
        <fullName evidence="5">Zn(2)-C6 fungal-type domain-containing protein</fullName>
    </recommendedName>
</protein>
<keyword evidence="4" id="KW-0539">Nucleus</keyword>
<dbReference type="CDD" id="cd00067">
    <property type="entry name" value="GAL4"/>
    <property type="match status" value="1"/>
</dbReference>
<dbReference type="SMART" id="SM00066">
    <property type="entry name" value="GAL4"/>
    <property type="match status" value="1"/>
</dbReference>
<dbReference type="GO" id="GO:0008270">
    <property type="term" value="F:zinc ion binding"/>
    <property type="evidence" value="ECO:0007669"/>
    <property type="project" value="InterPro"/>
</dbReference>
<accession>A0A319EEY8</accession>
<dbReference type="GO" id="GO:0003677">
    <property type="term" value="F:DNA binding"/>
    <property type="evidence" value="ECO:0007669"/>
    <property type="project" value="UniProtKB-KW"/>
</dbReference>
<gene>
    <name evidence="6" type="ORF">BO78DRAFT_440475</name>
</gene>
<keyword evidence="7" id="KW-1185">Reference proteome</keyword>
<organism evidence="6 7">
    <name type="scientific">Aspergillus sclerotiicarbonarius (strain CBS 121057 / IBT 28362)</name>
    <dbReference type="NCBI Taxonomy" id="1448318"/>
    <lineage>
        <taxon>Eukaryota</taxon>
        <taxon>Fungi</taxon>
        <taxon>Dikarya</taxon>
        <taxon>Ascomycota</taxon>
        <taxon>Pezizomycotina</taxon>
        <taxon>Eurotiomycetes</taxon>
        <taxon>Eurotiomycetidae</taxon>
        <taxon>Eurotiales</taxon>
        <taxon>Aspergillaceae</taxon>
        <taxon>Aspergillus</taxon>
        <taxon>Aspergillus subgen. Circumdati</taxon>
    </lineage>
</organism>
<keyword evidence="3" id="KW-0804">Transcription</keyword>
<dbReference type="VEuPathDB" id="FungiDB:BO78DRAFT_440475"/>
<evidence type="ECO:0000313" key="7">
    <source>
        <dbReference type="Proteomes" id="UP000248423"/>
    </source>
</evidence>
<evidence type="ECO:0000256" key="4">
    <source>
        <dbReference type="ARBA" id="ARBA00023242"/>
    </source>
</evidence>
<dbReference type="PROSITE" id="PS00463">
    <property type="entry name" value="ZN2_CY6_FUNGAL_1"/>
    <property type="match status" value="1"/>
</dbReference>
<dbReference type="Pfam" id="PF00172">
    <property type="entry name" value="Zn_clus"/>
    <property type="match status" value="1"/>
</dbReference>